<dbReference type="GO" id="GO:0016020">
    <property type="term" value="C:membrane"/>
    <property type="evidence" value="ECO:0007669"/>
    <property type="project" value="UniProtKB-SubCell"/>
</dbReference>
<dbReference type="InterPro" id="IPR013525">
    <property type="entry name" value="ABC2_TM"/>
</dbReference>
<keyword evidence="3 5" id="KW-1133">Transmembrane helix</keyword>
<dbReference type="InterPro" id="IPR051328">
    <property type="entry name" value="T7SS_ABC-Transporter"/>
</dbReference>
<feature type="domain" description="ABC-2 type transporter transmembrane" evidence="6">
    <location>
        <begin position="22"/>
        <end position="378"/>
    </location>
</feature>
<dbReference type="GO" id="GO:0140359">
    <property type="term" value="F:ABC-type transporter activity"/>
    <property type="evidence" value="ECO:0007669"/>
    <property type="project" value="InterPro"/>
</dbReference>
<evidence type="ECO:0000313" key="8">
    <source>
        <dbReference type="Proteomes" id="UP000189761"/>
    </source>
</evidence>
<dbReference type="Proteomes" id="UP000189761">
    <property type="component" value="Unassembled WGS sequence"/>
</dbReference>
<comment type="caution">
    <text evidence="7">The sequence shown here is derived from an EMBL/GenBank/DDBJ whole genome shotgun (WGS) entry which is preliminary data.</text>
</comment>
<dbReference type="RefSeq" id="WP_078110618.1">
    <property type="nucleotide sequence ID" value="NZ_CP065424.1"/>
</dbReference>
<feature type="transmembrane region" description="Helical" evidence="5">
    <location>
        <begin position="307"/>
        <end position="327"/>
    </location>
</feature>
<evidence type="ECO:0000256" key="4">
    <source>
        <dbReference type="ARBA" id="ARBA00023136"/>
    </source>
</evidence>
<name>A0A8E2LDQ8_9BACI</name>
<evidence type="ECO:0000256" key="5">
    <source>
        <dbReference type="SAM" id="Phobius"/>
    </source>
</evidence>
<gene>
    <name evidence="7" type="ORF">BWZ43_15305</name>
</gene>
<evidence type="ECO:0000256" key="1">
    <source>
        <dbReference type="ARBA" id="ARBA00004141"/>
    </source>
</evidence>
<feature type="transmembrane region" description="Helical" evidence="5">
    <location>
        <begin position="358"/>
        <end position="382"/>
    </location>
</feature>
<feature type="transmembrane region" description="Helical" evidence="5">
    <location>
        <begin position="283"/>
        <end position="300"/>
    </location>
</feature>
<feature type="transmembrane region" description="Helical" evidence="5">
    <location>
        <begin position="242"/>
        <end position="263"/>
    </location>
</feature>
<organism evidence="7 8">
    <name type="scientific">Heyndrickxia oleronia</name>
    <dbReference type="NCBI Taxonomy" id="38875"/>
    <lineage>
        <taxon>Bacteria</taxon>
        <taxon>Bacillati</taxon>
        <taxon>Bacillota</taxon>
        <taxon>Bacilli</taxon>
        <taxon>Bacillales</taxon>
        <taxon>Bacillaceae</taxon>
        <taxon>Heyndrickxia</taxon>
    </lineage>
</organism>
<dbReference type="Pfam" id="PF12698">
    <property type="entry name" value="ABC2_membrane_3"/>
    <property type="match status" value="1"/>
</dbReference>
<dbReference type="PANTHER" id="PTHR43077">
    <property type="entry name" value="TRANSPORT PERMEASE YVFS-RELATED"/>
    <property type="match status" value="1"/>
</dbReference>
<keyword evidence="2 5" id="KW-0812">Transmembrane</keyword>
<evidence type="ECO:0000259" key="6">
    <source>
        <dbReference type="Pfam" id="PF12698"/>
    </source>
</evidence>
<dbReference type="PANTHER" id="PTHR43077:SF5">
    <property type="entry name" value="PHAGE INFECTION PROTEIN"/>
    <property type="match status" value="1"/>
</dbReference>
<proteinExistence type="predicted"/>
<feature type="transmembrane region" description="Helical" evidence="5">
    <location>
        <begin position="200"/>
        <end position="221"/>
    </location>
</feature>
<evidence type="ECO:0000313" key="7">
    <source>
        <dbReference type="EMBL" id="OOP67523.1"/>
    </source>
</evidence>
<evidence type="ECO:0000256" key="3">
    <source>
        <dbReference type="ARBA" id="ARBA00022989"/>
    </source>
</evidence>
<evidence type="ECO:0000256" key="2">
    <source>
        <dbReference type="ARBA" id="ARBA00022692"/>
    </source>
</evidence>
<dbReference type="EMBL" id="MTLA01000188">
    <property type="protein sequence ID" value="OOP67523.1"/>
    <property type="molecule type" value="Genomic_DNA"/>
</dbReference>
<accession>A0A8E2LDQ8</accession>
<dbReference type="Gene3D" id="3.40.1710.10">
    <property type="entry name" value="abc type-2 transporter like domain"/>
    <property type="match status" value="1"/>
</dbReference>
<protein>
    <recommendedName>
        <fullName evidence="6">ABC-2 type transporter transmembrane domain-containing protein</fullName>
    </recommendedName>
</protein>
<sequence length="398" mass="44459">MTMMKQFFKQSETFIGLGAAFFFLLIFFCVWMTAYDGVNDRIDQLKIGFVNEDKQMGLVIEKEMEKNIPFDIKIYQTIESAQKDMNQRKLDMVMQVPKGFSSEIQEKGRTDLKYFINQANASLAKQLMDVTANTITQSVNENVYMYKQQLILSKVPEQMTTVISSKELAQSLTKNIESALQSLSIQSVQPSVEKTNHVDGFAATMVPMMIVLASFVGSMIMSLNVHMASIKLKPSYSKWRILLARIVINAGVALLLTVISLVLMEAFNIELQRTFIETGVFQLLVYFSFLSLTQMFVVLFGPGGMLFNILVLSLQLVTSGVIVPKVMLSNFYQSVGSVLPATYAADGYYTVIFGGEKLALNMMILLLISLVSVVIVIIKVAFQKSSAGVLREKVSVSQ</sequence>
<dbReference type="AlphaFoldDB" id="A0A8E2LDQ8"/>
<keyword evidence="4 5" id="KW-0472">Membrane</keyword>
<keyword evidence="8" id="KW-1185">Reference proteome</keyword>
<comment type="subcellular location">
    <subcellularLocation>
        <location evidence="1">Membrane</location>
        <topology evidence="1">Multi-pass membrane protein</topology>
    </subcellularLocation>
</comment>
<reference evidence="7 8" key="1">
    <citation type="submission" date="2017-01" db="EMBL/GenBank/DDBJ databases">
        <title>Draft genome sequence of Bacillus oleronius.</title>
        <authorList>
            <person name="Allam M."/>
        </authorList>
    </citation>
    <scope>NUCLEOTIDE SEQUENCE [LARGE SCALE GENOMIC DNA]</scope>
    <source>
        <strain evidence="7 8">DSM 9356</strain>
    </source>
</reference>
<feature type="transmembrane region" description="Helical" evidence="5">
    <location>
        <begin position="12"/>
        <end position="34"/>
    </location>
</feature>